<dbReference type="Proteomes" id="UP001054837">
    <property type="component" value="Unassembled WGS sequence"/>
</dbReference>
<evidence type="ECO:0000313" key="1">
    <source>
        <dbReference type="EMBL" id="GIY13264.1"/>
    </source>
</evidence>
<keyword evidence="2" id="KW-1185">Reference proteome</keyword>
<gene>
    <name evidence="1" type="ORF">CDAR_555691</name>
</gene>
<accession>A0AAV4QVG8</accession>
<comment type="caution">
    <text evidence="1">The sequence shown here is derived from an EMBL/GenBank/DDBJ whole genome shotgun (WGS) entry which is preliminary data.</text>
</comment>
<reference evidence="1 2" key="1">
    <citation type="submission" date="2021-06" db="EMBL/GenBank/DDBJ databases">
        <title>Caerostris darwini draft genome.</title>
        <authorList>
            <person name="Kono N."/>
            <person name="Arakawa K."/>
        </authorList>
    </citation>
    <scope>NUCLEOTIDE SEQUENCE [LARGE SCALE GENOMIC DNA]</scope>
</reference>
<dbReference type="AlphaFoldDB" id="A0AAV4QVG8"/>
<name>A0AAV4QVG8_9ARAC</name>
<proteinExistence type="predicted"/>
<organism evidence="1 2">
    <name type="scientific">Caerostris darwini</name>
    <dbReference type="NCBI Taxonomy" id="1538125"/>
    <lineage>
        <taxon>Eukaryota</taxon>
        <taxon>Metazoa</taxon>
        <taxon>Ecdysozoa</taxon>
        <taxon>Arthropoda</taxon>
        <taxon>Chelicerata</taxon>
        <taxon>Arachnida</taxon>
        <taxon>Araneae</taxon>
        <taxon>Araneomorphae</taxon>
        <taxon>Entelegynae</taxon>
        <taxon>Araneoidea</taxon>
        <taxon>Araneidae</taxon>
        <taxon>Caerostris</taxon>
    </lineage>
</organism>
<protein>
    <submittedName>
        <fullName evidence="1">Uncharacterized protein</fullName>
    </submittedName>
</protein>
<sequence>MIFKRFSRHHIQLFHPLKLGRFFIPSFGIAFLSRYHRPILHAAWRIPPLTTNKLRAPNCCHFSVSFQRNFKRSVDYKWSASKALSVLFHAPLWRELSCSYPEER</sequence>
<evidence type="ECO:0000313" key="2">
    <source>
        <dbReference type="Proteomes" id="UP001054837"/>
    </source>
</evidence>
<dbReference type="EMBL" id="BPLQ01005205">
    <property type="protein sequence ID" value="GIY13264.1"/>
    <property type="molecule type" value="Genomic_DNA"/>
</dbReference>